<dbReference type="AlphaFoldDB" id="A0AAV4HRV5"/>
<sequence>MSKPSELRAEGRDRILTSISFCLQGLTKLLSVSRFCQSQCLFAVLCGALLASSLHAFSVNIDGLESYTDPEDVCRLICIVGTIPECVSCYKQLDSQETSNQQSVQKRMLAFHSRQNRDDGCGCCALSRRSNAFCCNTCYRATIRRG</sequence>
<reference evidence="1 2" key="1">
    <citation type="journal article" date="2021" name="Elife">
        <title>Chloroplast acquisition without the gene transfer in kleptoplastic sea slugs, Plakobranchus ocellatus.</title>
        <authorList>
            <person name="Maeda T."/>
            <person name="Takahashi S."/>
            <person name="Yoshida T."/>
            <person name="Shimamura S."/>
            <person name="Takaki Y."/>
            <person name="Nagai Y."/>
            <person name="Toyoda A."/>
            <person name="Suzuki Y."/>
            <person name="Arimoto A."/>
            <person name="Ishii H."/>
            <person name="Satoh N."/>
            <person name="Nishiyama T."/>
            <person name="Hasebe M."/>
            <person name="Maruyama T."/>
            <person name="Minagawa J."/>
            <person name="Obokata J."/>
            <person name="Shigenobu S."/>
        </authorList>
    </citation>
    <scope>NUCLEOTIDE SEQUENCE [LARGE SCALE GENOMIC DNA]</scope>
</reference>
<comment type="caution">
    <text evidence="1">The sequence shown here is derived from an EMBL/GenBank/DDBJ whole genome shotgun (WGS) entry which is preliminary data.</text>
</comment>
<evidence type="ECO:0000313" key="1">
    <source>
        <dbReference type="EMBL" id="GFR99501.1"/>
    </source>
</evidence>
<proteinExistence type="predicted"/>
<keyword evidence="2" id="KW-1185">Reference proteome</keyword>
<dbReference type="EMBL" id="BMAT01005772">
    <property type="protein sequence ID" value="GFR99501.1"/>
    <property type="molecule type" value="Genomic_DNA"/>
</dbReference>
<dbReference type="Proteomes" id="UP000762676">
    <property type="component" value="Unassembled WGS sequence"/>
</dbReference>
<evidence type="ECO:0000313" key="2">
    <source>
        <dbReference type="Proteomes" id="UP000762676"/>
    </source>
</evidence>
<protein>
    <submittedName>
        <fullName evidence="1">Uncharacterized protein</fullName>
    </submittedName>
</protein>
<organism evidence="1 2">
    <name type="scientific">Elysia marginata</name>
    <dbReference type="NCBI Taxonomy" id="1093978"/>
    <lineage>
        <taxon>Eukaryota</taxon>
        <taxon>Metazoa</taxon>
        <taxon>Spiralia</taxon>
        <taxon>Lophotrochozoa</taxon>
        <taxon>Mollusca</taxon>
        <taxon>Gastropoda</taxon>
        <taxon>Heterobranchia</taxon>
        <taxon>Euthyneura</taxon>
        <taxon>Panpulmonata</taxon>
        <taxon>Sacoglossa</taxon>
        <taxon>Placobranchoidea</taxon>
        <taxon>Plakobranchidae</taxon>
        <taxon>Elysia</taxon>
    </lineage>
</organism>
<gene>
    <name evidence="1" type="ORF">ElyMa_002794100</name>
</gene>
<name>A0AAV4HRV5_9GAST</name>
<accession>A0AAV4HRV5</accession>